<comment type="subcellular location">
    <subcellularLocation>
        <location evidence="1">Periplasm</location>
    </subcellularLocation>
</comment>
<comment type="caution">
    <text evidence="5">The sequence shown here is derived from an EMBL/GenBank/DDBJ whole genome shotgun (WGS) entry which is preliminary data.</text>
</comment>
<dbReference type="PIRSF" id="PIRSF002741">
    <property type="entry name" value="MppA"/>
    <property type="match status" value="1"/>
</dbReference>
<evidence type="ECO:0000256" key="1">
    <source>
        <dbReference type="ARBA" id="ARBA00004418"/>
    </source>
</evidence>
<dbReference type="Gene3D" id="3.40.190.10">
    <property type="entry name" value="Periplasmic binding protein-like II"/>
    <property type="match status" value="1"/>
</dbReference>
<dbReference type="InterPro" id="IPR000914">
    <property type="entry name" value="SBP_5_dom"/>
</dbReference>
<keyword evidence="6" id="KW-1185">Reference proteome</keyword>
<evidence type="ECO:0000259" key="4">
    <source>
        <dbReference type="Pfam" id="PF00496"/>
    </source>
</evidence>
<protein>
    <submittedName>
        <fullName evidence="5">ABC transporter substrate-binding protein</fullName>
    </submittedName>
</protein>
<dbReference type="CDD" id="cd08502">
    <property type="entry name" value="PBP2_NikA_DppA_OppA_like_16"/>
    <property type="match status" value="1"/>
</dbReference>
<reference evidence="5 6" key="1">
    <citation type="submission" date="2021-05" db="EMBL/GenBank/DDBJ databases">
        <title>Roseococcus sp. XZZS9, whole genome shotgun sequencing project.</title>
        <authorList>
            <person name="Zhao G."/>
            <person name="Shen L."/>
        </authorList>
    </citation>
    <scope>NUCLEOTIDE SEQUENCE [LARGE SCALE GENOMIC DNA]</scope>
    <source>
        <strain evidence="5 6">XZZS9</strain>
    </source>
</reference>
<dbReference type="InterPro" id="IPR006311">
    <property type="entry name" value="TAT_signal"/>
</dbReference>
<dbReference type="Pfam" id="PF00496">
    <property type="entry name" value="SBP_bac_5"/>
    <property type="match status" value="1"/>
</dbReference>
<proteinExistence type="inferred from homology"/>
<dbReference type="RefSeq" id="WP_213669105.1">
    <property type="nucleotide sequence ID" value="NZ_JAHCDA010000001.1"/>
</dbReference>
<comment type="similarity">
    <text evidence="2">Belongs to the bacterial solute-binding protein 5 family.</text>
</comment>
<evidence type="ECO:0000256" key="2">
    <source>
        <dbReference type="ARBA" id="ARBA00005695"/>
    </source>
</evidence>
<dbReference type="InterPro" id="IPR030678">
    <property type="entry name" value="Peptide/Ni-bd"/>
</dbReference>
<gene>
    <name evidence="5" type="ORF">KHU32_06060</name>
</gene>
<feature type="domain" description="Solute-binding protein family 5" evidence="4">
    <location>
        <begin position="76"/>
        <end position="438"/>
    </location>
</feature>
<dbReference type="EMBL" id="JAHCDA010000001">
    <property type="protein sequence ID" value="MBS7810492.1"/>
    <property type="molecule type" value="Genomic_DNA"/>
</dbReference>
<organism evidence="5 6">
    <name type="scientific">Roseococcus pinisoli</name>
    <dbReference type="NCBI Taxonomy" id="2835040"/>
    <lineage>
        <taxon>Bacteria</taxon>
        <taxon>Pseudomonadati</taxon>
        <taxon>Pseudomonadota</taxon>
        <taxon>Alphaproteobacteria</taxon>
        <taxon>Acetobacterales</taxon>
        <taxon>Roseomonadaceae</taxon>
        <taxon>Roseococcus</taxon>
    </lineage>
</organism>
<dbReference type="Gene3D" id="3.10.105.10">
    <property type="entry name" value="Dipeptide-binding Protein, Domain 3"/>
    <property type="match status" value="1"/>
</dbReference>
<dbReference type="PANTHER" id="PTHR30290">
    <property type="entry name" value="PERIPLASMIC BINDING COMPONENT OF ABC TRANSPORTER"/>
    <property type="match status" value="1"/>
</dbReference>
<keyword evidence="3" id="KW-0732">Signal</keyword>
<evidence type="ECO:0000256" key="3">
    <source>
        <dbReference type="ARBA" id="ARBA00022729"/>
    </source>
</evidence>
<dbReference type="PROSITE" id="PS51318">
    <property type="entry name" value="TAT"/>
    <property type="match status" value="1"/>
</dbReference>
<dbReference type="SUPFAM" id="SSF53850">
    <property type="entry name" value="Periplasmic binding protein-like II"/>
    <property type="match status" value="1"/>
</dbReference>
<dbReference type="Proteomes" id="UP000766336">
    <property type="component" value="Unassembled WGS sequence"/>
</dbReference>
<sequence length="531" mass="58443">MHSRRNFMATAGAIGAGTVAAPRLVGAQGAASRTLRFVPQADLTVLDPVFNTATVTLAHGFMVFDTLYGLDADYNVHPQMAAGHVIEDDGRTWTITLREGLRFHDGEPVRGRDCVASIRRWGARDMFGQEMLSVLDELTAPTDRTLRFRFKRPFPMLAEALGKVTAAMPAIMPERLAETDPSRAVAEMVGSGPFRFVPEERVSGSRVVYRKFDGYVPRPDGVASRSAGPKIAHMDRVEWHILPDPATAAAALQQGEVDWLEYAPNDLLPVLRRARNAVVKVTDDSSISVLRFNHLHAPFNNPAIRRAMLGALDQSAFMTAAFSADSSLWRTDVGLFLPNTPMASDAGLEVLRGPRDMDKVKRDLAAAGYNGEKIVVLQPMDLAFLKSMADVAVDMFQRAGMNAEAFSADWGTIVQRRGSREPVERGGWSVFITGFSAAGLLNPVANLGLRANGSRAWFGWPTSEPLEQLRRDWMDAPDQPAQQAVARQLQTQFFQDVPYLPLGEYFRIIAHQRNLVDIPVGLSTFTGVRRA</sequence>
<name>A0ABS5Q9W3_9PROT</name>
<evidence type="ECO:0000313" key="6">
    <source>
        <dbReference type="Proteomes" id="UP000766336"/>
    </source>
</evidence>
<dbReference type="Gene3D" id="3.90.76.10">
    <property type="entry name" value="Dipeptide-binding Protein, Domain 1"/>
    <property type="match status" value="1"/>
</dbReference>
<dbReference type="PANTHER" id="PTHR30290:SF38">
    <property type="entry name" value="D,D-DIPEPTIDE-BINDING PERIPLASMIC PROTEIN DDPA-RELATED"/>
    <property type="match status" value="1"/>
</dbReference>
<evidence type="ECO:0000313" key="5">
    <source>
        <dbReference type="EMBL" id="MBS7810492.1"/>
    </source>
</evidence>
<dbReference type="InterPro" id="IPR039424">
    <property type="entry name" value="SBP_5"/>
</dbReference>
<accession>A0ABS5Q9W3</accession>